<proteinExistence type="inferred from homology"/>
<dbReference type="SUPFAM" id="SSF53807">
    <property type="entry name" value="Helical backbone' metal receptor"/>
    <property type="match status" value="1"/>
</dbReference>
<dbReference type="InterPro" id="IPR050492">
    <property type="entry name" value="Bact_metal-bind_prot9"/>
</dbReference>
<keyword evidence="2" id="KW-0813">Transport</keyword>
<keyword evidence="4" id="KW-0175">Coiled coil</keyword>
<keyword evidence="6" id="KW-1185">Reference proteome</keyword>
<evidence type="ECO:0008006" key="7">
    <source>
        <dbReference type="Google" id="ProtNLM"/>
    </source>
</evidence>
<evidence type="ECO:0000313" key="6">
    <source>
        <dbReference type="Proteomes" id="UP000030889"/>
    </source>
</evidence>
<dbReference type="Gene3D" id="3.40.50.1980">
    <property type="entry name" value="Nitrogenase molybdenum iron protein domain"/>
    <property type="match status" value="2"/>
</dbReference>
<evidence type="ECO:0000256" key="3">
    <source>
        <dbReference type="ARBA" id="ARBA00022729"/>
    </source>
</evidence>
<comment type="caution">
    <text evidence="5">The sequence shown here is derived from an EMBL/GenBank/DDBJ whole genome shotgun (WGS) entry which is preliminary data.</text>
</comment>
<feature type="coiled-coil region" evidence="4">
    <location>
        <begin position="158"/>
        <end position="185"/>
    </location>
</feature>
<organism evidence="5 6">
    <name type="scientific">Alistipes inops</name>
    <dbReference type="NCBI Taxonomy" id="1501391"/>
    <lineage>
        <taxon>Bacteria</taxon>
        <taxon>Pseudomonadati</taxon>
        <taxon>Bacteroidota</taxon>
        <taxon>Bacteroidia</taxon>
        <taxon>Bacteroidales</taxon>
        <taxon>Rikenellaceae</taxon>
        <taxon>Alistipes</taxon>
    </lineage>
</organism>
<accession>A0ABR4YI24</accession>
<evidence type="ECO:0000313" key="5">
    <source>
        <dbReference type="EMBL" id="KHE41556.1"/>
    </source>
</evidence>
<evidence type="ECO:0000256" key="1">
    <source>
        <dbReference type="ARBA" id="ARBA00011028"/>
    </source>
</evidence>
<reference evidence="5 6" key="1">
    <citation type="submission" date="2014-09" db="EMBL/GenBank/DDBJ databases">
        <title>Alistipes sp. 627, sp. nov., a novel member of the family Rikenellaceae isolated from human faeces.</title>
        <authorList>
            <person name="Shkoporov A.N."/>
            <person name="Chaplin A.V."/>
            <person name="Motuzova O.V."/>
            <person name="Kafarskaia L.I."/>
            <person name="Khokhlova E.V."/>
            <person name="Efimov B.A."/>
        </authorList>
    </citation>
    <scope>NUCLEOTIDE SEQUENCE [LARGE SCALE GENOMIC DNA]</scope>
    <source>
        <strain evidence="5 6">627</strain>
    </source>
</reference>
<protein>
    <recommendedName>
        <fullName evidence="7">Metal ion ABC transporter substrate-binding protein</fullName>
    </recommendedName>
</protein>
<evidence type="ECO:0000256" key="4">
    <source>
        <dbReference type="SAM" id="Coils"/>
    </source>
</evidence>
<sequence>MKKHISITGLITAIILLSSCNSQKNASETVFTASISPIKYLVEYITCGDFRVEVLVPDGASPESYSPSASQIVHVEDSRLIFTSGLLDFEQELIARLPINKEAIVDLSRHIDIKKGSCSHSHDATGHGVDPHIWTSPEQLKIMAADTYEAVHRLFPDSTRYSQAYETLKEKLDAASREIREKVAASPTRSFIIYHPALTYYADDYGLTQIPLENEGKEPSAVQMESIIRKAHEQGIKVVLYQKQFPLTVVSTAATDIGAVPIEIDPLKEDIVSEILRITDIITAHETGVAP</sequence>
<dbReference type="InterPro" id="IPR006127">
    <property type="entry name" value="ZnuA-like"/>
</dbReference>
<evidence type="ECO:0000256" key="2">
    <source>
        <dbReference type="ARBA" id="ARBA00022448"/>
    </source>
</evidence>
<dbReference type="PANTHER" id="PTHR42953">
    <property type="entry name" value="HIGH-AFFINITY ZINC UPTAKE SYSTEM PROTEIN ZNUA-RELATED"/>
    <property type="match status" value="1"/>
</dbReference>
<dbReference type="PROSITE" id="PS51257">
    <property type="entry name" value="PROKAR_LIPOPROTEIN"/>
    <property type="match status" value="1"/>
</dbReference>
<dbReference type="EMBL" id="JRGF01000010">
    <property type="protein sequence ID" value="KHE41556.1"/>
    <property type="molecule type" value="Genomic_DNA"/>
</dbReference>
<comment type="similarity">
    <text evidence="1">Belongs to the bacterial solute-binding protein 9 family.</text>
</comment>
<gene>
    <name evidence="5" type="ORF">LG35_08215</name>
</gene>
<name>A0ABR4YI24_9BACT</name>
<dbReference type="PANTHER" id="PTHR42953:SF3">
    <property type="entry name" value="HIGH-AFFINITY ZINC UPTAKE SYSTEM PROTEIN ZNUA"/>
    <property type="match status" value="1"/>
</dbReference>
<keyword evidence="3" id="KW-0732">Signal</keyword>
<dbReference type="Proteomes" id="UP000030889">
    <property type="component" value="Unassembled WGS sequence"/>
</dbReference>
<dbReference type="Pfam" id="PF01297">
    <property type="entry name" value="ZnuA"/>
    <property type="match status" value="1"/>
</dbReference>